<dbReference type="PANTHER" id="PTHR31881">
    <property type="match status" value="1"/>
</dbReference>
<evidence type="ECO:0000313" key="3">
    <source>
        <dbReference type="Proteomes" id="UP000245629"/>
    </source>
</evidence>
<organism evidence="2 3">
    <name type="scientific">Azospirillum thermophilum</name>
    <dbReference type="NCBI Taxonomy" id="2202148"/>
    <lineage>
        <taxon>Bacteria</taxon>
        <taxon>Pseudomonadati</taxon>
        <taxon>Pseudomonadota</taxon>
        <taxon>Alphaproteobacteria</taxon>
        <taxon>Rhodospirillales</taxon>
        <taxon>Azospirillaceae</taxon>
        <taxon>Azospirillum</taxon>
    </lineage>
</organism>
<feature type="transmembrane region" description="Helical" evidence="1">
    <location>
        <begin position="113"/>
        <end position="130"/>
    </location>
</feature>
<reference evidence="3" key="1">
    <citation type="submission" date="2018-05" db="EMBL/GenBank/DDBJ databases">
        <title>Azospirillum thermophila sp. nov., a novel isolated from hot spring.</title>
        <authorList>
            <person name="Zhao Z."/>
        </authorList>
    </citation>
    <scope>NUCLEOTIDE SEQUENCE [LARGE SCALE GENOMIC DNA]</scope>
    <source>
        <strain evidence="3">CFH 70021</strain>
    </source>
</reference>
<evidence type="ECO:0000313" key="2">
    <source>
        <dbReference type="EMBL" id="AWK87111.1"/>
    </source>
</evidence>
<keyword evidence="1" id="KW-0472">Membrane</keyword>
<keyword evidence="1" id="KW-0812">Transmembrane</keyword>
<proteinExistence type="predicted"/>
<feature type="transmembrane region" description="Helical" evidence="1">
    <location>
        <begin position="7"/>
        <end position="26"/>
    </location>
</feature>
<dbReference type="OrthoDB" id="9806874at2"/>
<sequence length="245" mass="27663">MPPDMTLLDLIALGWFLASWVGFTLTQDHLLAGGKLVNQHLKVIRRHWMERMMERDNRIMDSQLFGHTMHSCTFFASTNMLILAGLVGSFGGIDRTHELITSLTFTVQTSRDLFEAKMLLLIVIFTFGFFKFTWALRQYNYCCALIGAAPVRPLPQAVHRRMVENMADALTLAVTALNGGMRAYYFALAALAWVIGPIPFLLASTVVVVVLARRQAFSATERIIREQMDLLEDQAAKDGHSYKNF</sequence>
<dbReference type="KEGG" id="azz:DEW08_13545"/>
<dbReference type="PANTHER" id="PTHR31881:SF6">
    <property type="entry name" value="OS09G0494600 PROTEIN"/>
    <property type="match status" value="1"/>
</dbReference>
<keyword evidence="3" id="KW-1185">Reference proteome</keyword>
<dbReference type="RefSeq" id="WP_109327907.1">
    <property type="nucleotide sequence ID" value="NZ_CP029353.1"/>
</dbReference>
<feature type="transmembrane region" description="Helical" evidence="1">
    <location>
        <begin position="74"/>
        <end position="93"/>
    </location>
</feature>
<dbReference type="EMBL" id="CP029353">
    <property type="protein sequence ID" value="AWK87111.1"/>
    <property type="molecule type" value="Genomic_DNA"/>
</dbReference>
<keyword evidence="1" id="KW-1133">Transmembrane helix</keyword>
<dbReference type="Proteomes" id="UP000245629">
    <property type="component" value="Chromosome 2"/>
</dbReference>
<dbReference type="AlphaFoldDB" id="A0A2S2CRH1"/>
<dbReference type="Pfam" id="PF04654">
    <property type="entry name" value="DUF599"/>
    <property type="match status" value="1"/>
</dbReference>
<accession>A0A2S2CRH1</accession>
<dbReference type="InterPro" id="IPR006747">
    <property type="entry name" value="DUF599"/>
</dbReference>
<gene>
    <name evidence="2" type="ORF">DEW08_13545</name>
</gene>
<feature type="transmembrane region" description="Helical" evidence="1">
    <location>
        <begin position="184"/>
        <end position="212"/>
    </location>
</feature>
<protein>
    <submittedName>
        <fullName evidence="2">DUF599 domain-containing protein</fullName>
    </submittedName>
</protein>
<evidence type="ECO:0000256" key="1">
    <source>
        <dbReference type="SAM" id="Phobius"/>
    </source>
</evidence>
<name>A0A2S2CRH1_9PROT</name>